<dbReference type="InterPro" id="IPR028965">
    <property type="entry name" value="Imm7"/>
</dbReference>
<accession>A0A2W2DMR0</accession>
<protein>
    <recommendedName>
        <fullName evidence="3">Immunity protein 7</fullName>
    </recommendedName>
</protein>
<dbReference type="AlphaFoldDB" id="A0A2W2DMR0"/>
<dbReference type="Pfam" id="PF15585">
    <property type="entry name" value="Imm7"/>
    <property type="match status" value="1"/>
</dbReference>
<organism evidence="1 2">
    <name type="scientific">Nonomuraea aridisoli</name>
    <dbReference type="NCBI Taxonomy" id="2070368"/>
    <lineage>
        <taxon>Bacteria</taxon>
        <taxon>Bacillati</taxon>
        <taxon>Actinomycetota</taxon>
        <taxon>Actinomycetes</taxon>
        <taxon>Streptosporangiales</taxon>
        <taxon>Streptosporangiaceae</taxon>
        <taxon>Nonomuraea</taxon>
    </lineage>
</organism>
<dbReference type="EMBL" id="POUD01000162">
    <property type="protein sequence ID" value="PZG13252.1"/>
    <property type="molecule type" value="Genomic_DNA"/>
</dbReference>
<dbReference type="Proteomes" id="UP000249304">
    <property type="component" value="Unassembled WGS sequence"/>
</dbReference>
<evidence type="ECO:0000313" key="2">
    <source>
        <dbReference type="Proteomes" id="UP000249304"/>
    </source>
</evidence>
<keyword evidence="2" id="KW-1185">Reference proteome</keyword>
<comment type="caution">
    <text evidence="1">The sequence shown here is derived from an EMBL/GenBank/DDBJ whole genome shotgun (WGS) entry which is preliminary data.</text>
</comment>
<sequence>MFEYHGWVTIRDTAGPEEDPARLTRQIEEIQERLARLGDYGLLDLRWMNGTPFLHLAGNPNRRGAWGQEIIGLFARVGEIAPGSFGLLYVLDDESDEEVRVFRMARGEVTEHADPFLSPVVPTLEDPG</sequence>
<evidence type="ECO:0008006" key="3">
    <source>
        <dbReference type="Google" id="ProtNLM"/>
    </source>
</evidence>
<proteinExistence type="predicted"/>
<dbReference type="RefSeq" id="WP_111182449.1">
    <property type="nucleotide sequence ID" value="NZ_POUD01000162.1"/>
</dbReference>
<evidence type="ECO:0000313" key="1">
    <source>
        <dbReference type="EMBL" id="PZG13252.1"/>
    </source>
</evidence>
<reference evidence="1 2" key="1">
    <citation type="submission" date="2018-01" db="EMBL/GenBank/DDBJ databases">
        <title>Draft genome sequence of Nonomuraea sp. KC333.</title>
        <authorList>
            <person name="Sahin N."/>
            <person name="Saygin H."/>
            <person name="Ay H."/>
        </authorList>
    </citation>
    <scope>NUCLEOTIDE SEQUENCE [LARGE SCALE GENOMIC DNA]</scope>
    <source>
        <strain evidence="1 2">KC333</strain>
    </source>
</reference>
<dbReference type="OrthoDB" id="4557988at2"/>
<name>A0A2W2DMR0_9ACTN</name>
<gene>
    <name evidence="1" type="ORF">C1J01_30570</name>
</gene>